<accession>A0AAD7HYV3</accession>
<dbReference type="SUPFAM" id="SSF52047">
    <property type="entry name" value="RNI-like"/>
    <property type="match status" value="1"/>
</dbReference>
<dbReference type="Proteomes" id="UP001215280">
    <property type="component" value="Unassembled WGS sequence"/>
</dbReference>
<protein>
    <submittedName>
        <fullName evidence="2">Uncharacterized protein</fullName>
    </submittedName>
</protein>
<keyword evidence="3" id="KW-1185">Reference proteome</keyword>
<dbReference type="Gene3D" id="3.80.10.10">
    <property type="entry name" value="Ribonuclease Inhibitor"/>
    <property type="match status" value="1"/>
</dbReference>
<dbReference type="AlphaFoldDB" id="A0AAD7HYV3"/>
<organism evidence="2 3">
    <name type="scientific">Mycena maculata</name>
    <dbReference type="NCBI Taxonomy" id="230809"/>
    <lineage>
        <taxon>Eukaryota</taxon>
        <taxon>Fungi</taxon>
        <taxon>Dikarya</taxon>
        <taxon>Basidiomycota</taxon>
        <taxon>Agaricomycotina</taxon>
        <taxon>Agaricomycetes</taxon>
        <taxon>Agaricomycetidae</taxon>
        <taxon>Agaricales</taxon>
        <taxon>Marasmiineae</taxon>
        <taxon>Mycenaceae</taxon>
        <taxon>Mycena</taxon>
    </lineage>
</organism>
<proteinExistence type="predicted"/>
<comment type="caution">
    <text evidence="2">The sequence shown here is derived from an EMBL/GenBank/DDBJ whole genome shotgun (WGS) entry which is preliminary data.</text>
</comment>
<name>A0AAD7HYV3_9AGAR</name>
<evidence type="ECO:0000256" key="1">
    <source>
        <dbReference type="SAM" id="MobiDB-lite"/>
    </source>
</evidence>
<gene>
    <name evidence="2" type="ORF">DFH07DRAFT_968770</name>
</gene>
<evidence type="ECO:0000313" key="2">
    <source>
        <dbReference type="EMBL" id="KAJ7731450.1"/>
    </source>
</evidence>
<dbReference type="InterPro" id="IPR032675">
    <property type="entry name" value="LRR_dom_sf"/>
</dbReference>
<sequence length="493" mass="55910">MLYDTSDPEEIGGYDEEISAGSRLFHLSGTCRYMRAETMPWIFREVYNWSRADGDVWPETLWPFIRTLHLRDHAVRHPMHLTIANDVFEALPLMPVLTRVTLRLDAPIPSDLLISLSLVPKLISLEIYQARLDGPTPPPTLAFSALENLQISICGFKGVVRANGIDHKRETENVLALLQNVNDNLTGLQISGDLLSIGFLAQNWSHLRKFSVTDHTPSPYIPVPQLVSRMPVLQDLSVLFSADITREADDIYPPFTLGIRGGEELARHSPLLTSVTLSNLEPADPIFEQLPASLEALHLLAMRDLYVPRPYVSRPLRVAPFTSTSLRTVMDCISRFDDLTQLSLTLQDFPTAEVIQAVASVFPRLRFLQLARPIYSFGGIYCSDVRDDNLLEALRGLPLLTHLRIALDFEDREFQQDPQQYAARWLMHALPGLQTVEFCWDQWRDWRWAGLEPFVWQPWDRSVLLLPPTPPPRTPSPRATTPESVVGIDDLQN</sequence>
<evidence type="ECO:0000313" key="3">
    <source>
        <dbReference type="Proteomes" id="UP001215280"/>
    </source>
</evidence>
<feature type="region of interest" description="Disordered" evidence="1">
    <location>
        <begin position="468"/>
        <end position="493"/>
    </location>
</feature>
<reference evidence="2" key="1">
    <citation type="submission" date="2023-03" db="EMBL/GenBank/DDBJ databases">
        <title>Massive genome expansion in bonnet fungi (Mycena s.s.) driven by repeated elements and novel gene families across ecological guilds.</title>
        <authorList>
            <consortium name="Lawrence Berkeley National Laboratory"/>
            <person name="Harder C.B."/>
            <person name="Miyauchi S."/>
            <person name="Viragh M."/>
            <person name="Kuo A."/>
            <person name="Thoen E."/>
            <person name="Andreopoulos B."/>
            <person name="Lu D."/>
            <person name="Skrede I."/>
            <person name="Drula E."/>
            <person name="Henrissat B."/>
            <person name="Morin E."/>
            <person name="Kohler A."/>
            <person name="Barry K."/>
            <person name="LaButti K."/>
            <person name="Morin E."/>
            <person name="Salamov A."/>
            <person name="Lipzen A."/>
            <person name="Mereny Z."/>
            <person name="Hegedus B."/>
            <person name="Baldrian P."/>
            <person name="Stursova M."/>
            <person name="Weitz H."/>
            <person name="Taylor A."/>
            <person name="Grigoriev I.V."/>
            <person name="Nagy L.G."/>
            <person name="Martin F."/>
            <person name="Kauserud H."/>
        </authorList>
    </citation>
    <scope>NUCLEOTIDE SEQUENCE</scope>
    <source>
        <strain evidence="2">CBHHK188m</strain>
    </source>
</reference>
<dbReference type="EMBL" id="JARJLG010000183">
    <property type="protein sequence ID" value="KAJ7731450.1"/>
    <property type="molecule type" value="Genomic_DNA"/>
</dbReference>